<evidence type="ECO:0008006" key="9">
    <source>
        <dbReference type="Google" id="ProtNLM"/>
    </source>
</evidence>
<evidence type="ECO:0000313" key="8">
    <source>
        <dbReference type="Proteomes" id="UP000245771"/>
    </source>
</evidence>
<evidence type="ECO:0000256" key="3">
    <source>
        <dbReference type="ARBA" id="ARBA00022692"/>
    </source>
</evidence>
<keyword evidence="3 6" id="KW-0812">Transmembrane</keyword>
<protein>
    <recommendedName>
        <fullName evidence="9">FUN14-domain-containing protein</fullName>
    </recommendedName>
</protein>
<evidence type="ECO:0000256" key="1">
    <source>
        <dbReference type="ARBA" id="ARBA00004370"/>
    </source>
</evidence>
<keyword evidence="5 6" id="KW-0472">Membrane</keyword>
<dbReference type="RefSeq" id="XP_025353723.1">
    <property type="nucleotide sequence ID" value="XM_025496703.1"/>
</dbReference>
<proteinExistence type="inferred from homology"/>
<dbReference type="STRING" id="1280837.A0A316VBR6"/>
<reference evidence="7 8" key="1">
    <citation type="journal article" date="2018" name="Mol. Biol. Evol.">
        <title>Broad Genomic Sampling Reveals a Smut Pathogenic Ancestry of the Fungal Clade Ustilaginomycotina.</title>
        <authorList>
            <person name="Kijpornyongpan T."/>
            <person name="Mondo S.J."/>
            <person name="Barry K."/>
            <person name="Sandor L."/>
            <person name="Lee J."/>
            <person name="Lipzen A."/>
            <person name="Pangilinan J."/>
            <person name="LaButti K."/>
            <person name="Hainaut M."/>
            <person name="Henrissat B."/>
            <person name="Grigoriev I.V."/>
            <person name="Spatafora J.W."/>
            <person name="Aime M.C."/>
        </authorList>
    </citation>
    <scope>NUCLEOTIDE SEQUENCE [LARGE SCALE GENOMIC DNA]</scope>
    <source>
        <strain evidence="7 8">MCA 3882</strain>
    </source>
</reference>
<dbReference type="PANTHER" id="PTHR21346">
    <property type="entry name" value="FUN14 DOMAIN CONTAINING"/>
    <property type="match status" value="1"/>
</dbReference>
<dbReference type="GO" id="GO:0016020">
    <property type="term" value="C:membrane"/>
    <property type="evidence" value="ECO:0007669"/>
    <property type="project" value="UniProtKB-SubCell"/>
</dbReference>
<name>A0A316VBR6_9BASI</name>
<sequence length="131" mass="14187">MPFGDDGKNLPKSDVNVYNLGFGSVCGICAGIFIKKGLKFVAFLLGGGFILLQYLNTQKIVKVDWKALGRRYDSAVDSAAGKDAVQVDKPASGWRDSTAARIWNRFTHFLTADFPSRGTFLAGLVLGLRLG</sequence>
<comment type="subcellular location">
    <subcellularLocation>
        <location evidence="1">Membrane</location>
    </subcellularLocation>
</comment>
<dbReference type="PANTHER" id="PTHR21346:SF10">
    <property type="entry name" value="TRANSMEMBRANE PROTEIN"/>
    <property type="match status" value="1"/>
</dbReference>
<dbReference type="OrthoDB" id="163794at2759"/>
<comment type="similarity">
    <text evidence="2">Belongs to the FUN14 family.</text>
</comment>
<dbReference type="Proteomes" id="UP000245771">
    <property type="component" value="Unassembled WGS sequence"/>
</dbReference>
<dbReference type="GeneID" id="37018484"/>
<organism evidence="7 8">
    <name type="scientific">Meira miltonrushii</name>
    <dbReference type="NCBI Taxonomy" id="1280837"/>
    <lineage>
        <taxon>Eukaryota</taxon>
        <taxon>Fungi</taxon>
        <taxon>Dikarya</taxon>
        <taxon>Basidiomycota</taxon>
        <taxon>Ustilaginomycotina</taxon>
        <taxon>Exobasidiomycetes</taxon>
        <taxon>Exobasidiales</taxon>
        <taxon>Brachybasidiaceae</taxon>
        <taxon>Meira</taxon>
    </lineage>
</organism>
<evidence type="ECO:0000256" key="5">
    <source>
        <dbReference type="ARBA" id="ARBA00023136"/>
    </source>
</evidence>
<keyword evidence="8" id="KW-1185">Reference proteome</keyword>
<evidence type="ECO:0000313" key="7">
    <source>
        <dbReference type="EMBL" id="PWN33421.1"/>
    </source>
</evidence>
<evidence type="ECO:0000256" key="4">
    <source>
        <dbReference type="ARBA" id="ARBA00022989"/>
    </source>
</evidence>
<feature type="transmembrane region" description="Helical" evidence="6">
    <location>
        <begin position="17"/>
        <end position="34"/>
    </location>
</feature>
<dbReference type="Pfam" id="PF04930">
    <property type="entry name" value="FUN14"/>
    <property type="match status" value="1"/>
</dbReference>
<gene>
    <name evidence="7" type="ORF">FA14DRAFT_125400</name>
</gene>
<dbReference type="EMBL" id="KZ819604">
    <property type="protein sequence ID" value="PWN33421.1"/>
    <property type="molecule type" value="Genomic_DNA"/>
</dbReference>
<dbReference type="InParanoid" id="A0A316VBR6"/>
<evidence type="ECO:0000256" key="2">
    <source>
        <dbReference type="ARBA" id="ARBA00009160"/>
    </source>
</evidence>
<dbReference type="InterPro" id="IPR007014">
    <property type="entry name" value="FUN14"/>
</dbReference>
<keyword evidence="4 6" id="KW-1133">Transmembrane helix</keyword>
<accession>A0A316VBR6</accession>
<evidence type="ECO:0000256" key="6">
    <source>
        <dbReference type="SAM" id="Phobius"/>
    </source>
</evidence>
<dbReference type="AlphaFoldDB" id="A0A316VBR6"/>